<protein>
    <recommendedName>
        <fullName evidence="3">YheC/YheD family protein</fullName>
    </recommendedName>
</protein>
<dbReference type="InterPro" id="IPR026838">
    <property type="entry name" value="YheC/D"/>
</dbReference>
<dbReference type="EMBL" id="CP000448">
    <property type="protein sequence ID" value="ABI68474.1"/>
    <property type="molecule type" value="Genomic_DNA"/>
</dbReference>
<organism evidence="1 2">
    <name type="scientific">Syntrophomonas wolfei subsp. wolfei (strain DSM 2245B / Goettingen)</name>
    <dbReference type="NCBI Taxonomy" id="335541"/>
    <lineage>
        <taxon>Bacteria</taxon>
        <taxon>Bacillati</taxon>
        <taxon>Bacillota</taxon>
        <taxon>Clostridia</taxon>
        <taxon>Eubacteriales</taxon>
        <taxon>Syntrophomonadaceae</taxon>
        <taxon>Syntrophomonas</taxon>
    </lineage>
</organism>
<reference evidence="2" key="1">
    <citation type="journal article" date="2010" name="Environ. Microbiol.">
        <title>The genome of Syntrophomonas wolfei: new insights into syntrophic metabolism and biohydrogen production.</title>
        <authorList>
            <person name="Sieber J.R."/>
            <person name="Sims D.R."/>
            <person name="Han C."/>
            <person name="Kim E."/>
            <person name="Lykidis A."/>
            <person name="Lapidus A.L."/>
            <person name="McDonnald E."/>
            <person name="Rohlin L."/>
            <person name="Culley D.E."/>
            <person name="Gunsalus R."/>
            <person name="McInerney M.J."/>
        </authorList>
    </citation>
    <scope>NUCLEOTIDE SEQUENCE [LARGE SCALE GENOMIC DNA]</scope>
    <source>
        <strain evidence="2">DSM 2245B / Goettingen</strain>
    </source>
</reference>
<dbReference type="Pfam" id="PF14398">
    <property type="entry name" value="ATPgrasp_YheCD"/>
    <property type="match status" value="1"/>
</dbReference>
<dbReference type="SUPFAM" id="SSF56059">
    <property type="entry name" value="Glutathione synthetase ATP-binding domain-like"/>
    <property type="match status" value="1"/>
</dbReference>
<keyword evidence="2" id="KW-1185">Reference proteome</keyword>
<dbReference type="AlphaFoldDB" id="Q0AXT0"/>
<evidence type="ECO:0008006" key="3">
    <source>
        <dbReference type="Google" id="ProtNLM"/>
    </source>
</evidence>
<evidence type="ECO:0000313" key="2">
    <source>
        <dbReference type="Proteomes" id="UP000001968"/>
    </source>
</evidence>
<dbReference type="STRING" id="335541.Swol_1165"/>
<dbReference type="HOGENOM" id="CLU_993679_0_0_9"/>
<dbReference type="Proteomes" id="UP000001968">
    <property type="component" value="Chromosome"/>
</dbReference>
<name>Q0AXT0_SYNWW</name>
<gene>
    <name evidence="1" type="ordered locus">Swol_1165</name>
</gene>
<dbReference type="OrthoDB" id="1809801at2"/>
<sequence>MKEFIMQDVKLRPEQDEKELIISGDLAAHLSIGEEQNIKFQVGRNYKNMVLKISHAEKSRNTITINTSLARKMRISPNRKYAVNARGNIIQIGPVVGIMAETSRDARRPFGGQTFFIKQLLQSGRALGQICFAFSPFSIDWKSKSIHGYSWGDKGWIQGRFPLPDVVYPREKAYSPVKLNIRRRLENMGAKFLNPALIGKWQTYRVITQNPSLVPFMPDTRLVNSFSQVDKMIKKYTAVYLKPVSGSQGRNIVRVVKKKTDSVYQYQYQLRLLHNSKKSV</sequence>
<dbReference type="RefSeq" id="WP_011640578.1">
    <property type="nucleotide sequence ID" value="NC_008346.1"/>
</dbReference>
<accession>Q0AXT0</accession>
<dbReference type="KEGG" id="swo:Swol_1165"/>
<proteinExistence type="predicted"/>
<evidence type="ECO:0000313" key="1">
    <source>
        <dbReference type="EMBL" id="ABI68474.1"/>
    </source>
</evidence>
<dbReference type="eggNOG" id="COG0189">
    <property type="taxonomic scope" value="Bacteria"/>
</dbReference>